<keyword evidence="2" id="KW-0812">Transmembrane</keyword>
<keyword evidence="3" id="KW-1185">Reference proteome</keyword>
<dbReference type="WBParaSite" id="nRc.2.0.1.t23535-RA">
    <property type="protein sequence ID" value="nRc.2.0.1.t23535-RA"/>
    <property type="gene ID" value="nRc.2.0.1.g23535"/>
</dbReference>
<proteinExistence type="predicted"/>
<feature type="transmembrane region" description="Helical" evidence="2">
    <location>
        <begin position="25"/>
        <end position="43"/>
    </location>
</feature>
<feature type="region of interest" description="Disordered" evidence="1">
    <location>
        <begin position="107"/>
        <end position="134"/>
    </location>
</feature>
<dbReference type="AlphaFoldDB" id="A0A915JCL2"/>
<evidence type="ECO:0000256" key="1">
    <source>
        <dbReference type="SAM" id="MobiDB-lite"/>
    </source>
</evidence>
<organism evidence="3 4">
    <name type="scientific">Romanomermis culicivorax</name>
    <name type="common">Nematode worm</name>
    <dbReference type="NCBI Taxonomy" id="13658"/>
    <lineage>
        <taxon>Eukaryota</taxon>
        <taxon>Metazoa</taxon>
        <taxon>Ecdysozoa</taxon>
        <taxon>Nematoda</taxon>
        <taxon>Enoplea</taxon>
        <taxon>Dorylaimia</taxon>
        <taxon>Mermithida</taxon>
        <taxon>Mermithoidea</taxon>
        <taxon>Mermithidae</taxon>
        <taxon>Romanomermis</taxon>
    </lineage>
</organism>
<sequence>MRRFKNDDFDKKFALKNQFIETTRIFVWVVTLGIAFVDLDRYFKFKSNPRVLIGFSILKGNLDLDSSTLIRLSDADEPKPENISPLNNKISPVFEFSNGCRVKDDERIDKTDETKVKKQSSPRGPFNGICDVEK</sequence>
<keyword evidence="2" id="KW-1133">Transmembrane helix</keyword>
<reference evidence="4" key="1">
    <citation type="submission" date="2022-11" db="UniProtKB">
        <authorList>
            <consortium name="WormBaseParasite"/>
        </authorList>
    </citation>
    <scope>IDENTIFICATION</scope>
</reference>
<accession>A0A915JCL2</accession>
<evidence type="ECO:0000313" key="3">
    <source>
        <dbReference type="Proteomes" id="UP000887565"/>
    </source>
</evidence>
<dbReference type="Proteomes" id="UP000887565">
    <property type="component" value="Unplaced"/>
</dbReference>
<evidence type="ECO:0000256" key="2">
    <source>
        <dbReference type="SAM" id="Phobius"/>
    </source>
</evidence>
<feature type="compositionally biased region" description="Basic and acidic residues" evidence="1">
    <location>
        <begin position="107"/>
        <end position="116"/>
    </location>
</feature>
<evidence type="ECO:0000313" key="4">
    <source>
        <dbReference type="WBParaSite" id="nRc.2.0.1.t23535-RA"/>
    </source>
</evidence>
<name>A0A915JCL2_ROMCU</name>
<protein>
    <submittedName>
        <fullName evidence="4">Uncharacterized protein</fullName>
    </submittedName>
</protein>
<keyword evidence="2" id="KW-0472">Membrane</keyword>